<dbReference type="InterPro" id="IPR011057">
    <property type="entry name" value="Mss4-like_sf"/>
</dbReference>
<dbReference type="InterPro" id="IPR052355">
    <property type="entry name" value="CENP-V-like"/>
</dbReference>
<evidence type="ECO:0000313" key="5">
    <source>
        <dbReference type="EMBL" id="UXI66721.1"/>
    </source>
</evidence>
<reference evidence="5" key="1">
    <citation type="submission" date="2022-09" db="EMBL/GenBank/DDBJ databases">
        <title>Tahibacter sp. nov., isolated from a fresh water.</title>
        <authorList>
            <person name="Baek J.H."/>
            <person name="Lee J.K."/>
            <person name="Kim J.M."/>
            <person name="Jeon C.O."/>
        </authorList>
    </citation>
    <scope>NUCLEOTIDE SEQUENCE</scope>
    <source>
        <strain evidence="5">W38</strain>
    </source>
</reference>
<dbReference type="Gene3D" id="2.170.150.70">
    <property type="match status" value="1"/>
</dbReference>
<gene>
    <name evidence="5" type="ORF">N4264_18470</name>
</gene>
<dbReference type="PANTHER" id="PTHR28620">
    <property type="entry name" value="CENTROMERE PROTEIN V"/>
    <property type="match status" value="1"/>
</dbReference>
<dbReference type="Pfam" id="PF04828">
    <property type="entry name" value="GFA"/>
    <property type="match status" value="1"/>
</dbReference>
<evidence type="ECO:0000256" key="1">
    <source>
        <dbReference type="ARBA" id="ARBA00005495"/>
    </source>
</evidence>
<protein>
    <submittedName>
        <fullName evidence="5">GFA family protein</fullName>
    </submittedName>
</protein>
<keyword evidence="3" id="KW-0862">Zinc</keyword>
<dbReference type="PROSITE" id="PS51891">
    <property type="entry name" value="CENP_V_GFA"/>
    <property type="match status" value="1"/>
</dbReference>
<dbReference type="EMBL" id="CP104694">
    <property type="protein sequence ID" value="UXI66721.1"/>
    <property type="molecule type" value="Genomic_DNA"/>
</dbReference>
<dbReference type="PANTHER" id="PTHR28620:SF1">
    <property type="entry name" value="CENP-V_GFA DOMAIN-CONTAINING PROTEIN"/>
    <property type="match status" value="1"/>
</dbReference>
<feature type="domain" description="CENP-V/GFA" evidence="4">
    <location>
        <begin position="6"/>
        <end position="124"/>
    </location>
</feature>
<keyword evidence="6" id="KW-1185">Reference proteome</keyword>
<name>A0ABY6BB08_9GAMM</name>
<dbReference type="SUPFAM" id="SSF51316">
    <property type="entry name" value="Mss4-like"/>
    <property type="match status" value="1"/>
</dbReference>
<keyword evidence="2" id="KW-0479">Metal-binding</keyword>
<evidence type="ECO:0000256" key="2">
    <source>
        <dbReference type="ARBA" id="ARBA00022723"/>
    </source>
</evidence>
<dbReference type="RefSeq" id="WP_261693701.1">
    <property type="nucleotide sequence ID" value="NZ_CP104694.1"/>
</dbReference>
<evidence type="ECO:0000256" key="3">
    <source>
        <dbReference type="ARBA" id="ARBA00022833"/>
    </source>
</evidence>
<dbReference type="Proteomes" id="UP001064632">
    <property type="component" value="Chromosome"/>
</dbReference>
<evidence type="ECO:0000313" key="6">
    <source>
        <dbReference type="Proteomes" id="UP001064632"/>
    </source>
</evidence>
<proteinExistence type="inferred from homology"/>
<dbReference type="InterPro" id="IPR006913">
    <property type="entry name" value="CENP-V/GFA"/>
</dbReference>
<comment type="similarity">
    <text evidence="1">Belongs to the Gfa family.</text>
</comment>
<organism evidence="5 6">
    <name type="scientific">Tahibacter amnicola</name>
    <dbReference type="NCBI Taxonomy" id="2976241"/>
    <lineage>
        <taxon>Bacteria</taxon>
        <taxon>Pseudomonadati</taxon>
        <taxon>Pseudomonadota</taxon>
        <taxon>Gammaproteobacteria</taxon>
        <taxon>Lysobacterales</taxon>
        <taxon>Rhodanobacteraceae</taxon>
        <taxon>Tahibacter</taxon>
    </lineage>
</organism>
<sequence>MSLKTYKGSCHCGAVRYEADIDLSSGTGRCNCSLCGKMRRWSVNLKPEQFRLLSGEEALSDYQFNTRSGHHTFCKHCGIHSFGHGYVEEIGGAYYSVNLACLDDVTPEELINAPLRYFNGRDNDWFNVPAETRHL</sequence>
<accession>A0ABY6BB08</accession>
<evidence type="ECO:0000259" key="4">
    <source>
        <dbReference type="PROSITE" id="PS51891"/>
    </source>
</evidence>